<evidence type="ECO:0000259" key="1">
    <source>
        <dbReference type="PROSITE" id="PS50805"/>
    </source>
</evidence>
<dbReference type="CDD" id="cd07765">
    <property type="entry name" value="KRAB_A-box"/>
    <property type="match status" value="1"/>
</dbReference>
<dbReference type="Pfam" id="PF01352">
    <property type="entry name" value="KRAB"/>
    <property type="match status" value="1"/>
</dbReference>
<dbReference type="InterPro" id="IPR001909">
    <property type="entry name" value="KRAB"/>
</dbReference>
<proteinExistence type="predicted"/>
<dbReference type="AlphaFoldDB" id="A0A8C5RVW9"/>
<dbReference type="Gene3D" id="6.10.140.140">
    <property type="match status" value="1"/>
</dbReference>
<dbReference type="SUPFAM" id="SSF109640">
    <property type="entry name" value="KRAB domain (Kruppel-associated box)"/>
    <property type="match status" value="1"/>
</dbReference>
<organism evidence="2 3">
    <name type="scientific">Laticauda laticaudata</name>
    <name type="common">Blue-ringed sea krait</name>
    <name type="synonym">Blue-lipped sea krait</name>
    <dbReference type="NCBI Taxonomy" id="8630"/>
    <lineage>
        <taxon>Eukaryota</taxon>
        <taxon>Metazoa</taxon>
        <taxon>Chordata</taxon>
        <taxon>Craniata</taxon>
        <taxon>Vertebrata</taxon>
        <taxon>Euteleostomi</taxon>
        <taxon>Lepidosauria</taxon>
        <taxon>Squamata</taxon>
        <taxon>Bifurcata</taxon>
        <taxon>Unidentata</taxon>
        <taxon>Episquamata</taxon>
        <taxon>Toxicofera</taxon>
        <taxon>Serpentes</taxon>
        <taxon>Colubroidea</taxon>
        <taxon>Elapidae</taxon>
        <taxon>Laticaudinae</taxon>
        <taxon>Laticauda</taxon>
    </lineage>
</organism>
<reference evidence="2" key="2">
    <citation type="submission" date="2025-09" db="UniProtKB">
        <authorList>
            <consortium name="Ensembl"/>
        </authorList>
    </citation>
    <scope>IDENTIFICATION</scope>
</reference>
<dbReference type="SMART" id="SM00349">
    <property type="entry name" value="KRAB"/>
    <property type="match status" value="1"/>
</dbReference>
<dbReference type="GeneTree" id="ENSGT01150000288021"/>
<dbReference type="PANTHER" id="PTHR23232:SF142">
    <property type="entry name" value="GASTRULA ZINC FINGER PROTEIN XLCGF57.1-LIKE-RELATED"/>
    <property type="match status" value="1"/>
</dbReference>
<dbReference type="InterPro" id="IPR050169">
    <property type="entry name" value="Krueppel_C2H2_ZnF"/>
</dbReference>
<dbReference type="PANTHER" id="PTHR23232">
    <property type="entry name" value="KRAB DOMAIN C2H2 ZINC FINGER"/>
    <property type="match status" value="1"/>
</dbReference>
<reference evidence="2" key="1">
    <citation type="submission" date="2025-08" db="UniProtKB">
        <authorList>
            <consortium name="Ensembl"/>
        </authorList>
    </citation>
    <scope>IDENTIFICATION</scope>
</reference>
<dbReference type="GO" id="GO:0006355">
    <property type="term" value="P:regulation of DNA-templated transcription"/>
    <property type="evidence" value="ECO:0007669"/>
    <property type="project" value="InterPro"/>
</dbReference>
<accession>A0A8C5RVW9</accession>
<dbReference type="PROSITE" id="PS50805">
    <property type="entry name" value="KRAB"/>
    <property type="match status" value="1"/>
</dbReference>
<dbReference type="Ensembl" id="ENSLLTT00000009701.1">
    <property type="protein sequence ID" value="ENSLLTP00000009344.1"/>
    <property type="gene ID" value="ENSLLTG00000007132.1"/>
</dbReference>
<protein>
    <recommendedName>
        <fullName evidence="1">KRAB domain-containing protein</fullName>
    </recommendedName>
</protein>
<evidence type="ECO:0000313" key="2">
    <source>
        <dbReference type="Ensembl" id="ENSLLTP00000009344.1"/>
    </source>
</evidence>
<dbReference type="InterPro" id="IPR036051">
    <property type="entry name" value="KRAB_dom_sf"/>
</dbReference>
<dbReference type="Proteomes" id="UP000694406">
    <property type="component" value="Unplaced"/>
</dbReference>
<name>A0A8C5RVW9_LATLA</name>
<sequence length="73" mass="8654">MLFLNSIFQNSISFEDVAVFFSVEEWALLDLEQKTFYQEVMLENARNLASLNSQKGLKEKSWREEGRIFVIFK</sequence>
<feature type="domain" description="KRAB" evidence="1">
    <location>
        <begin position="12"/>
        <end position="73"/>
    </location>
</feature>
<keyword evidence="3" id="KW-1185">Reference proteome</keyword>
<evidence type="ECO:0000313" key="3">
    <source>
        <dbReference type="Proteomes" id="UP000694406"/>
    </source>
</evidence>